<feature type="transmembrane region" description="Helical" evidence="2">
    <location>
        <begin position="645"/>
        <end position="664"/>
    </location>
</feature>
<dbReference type="EMBL" id="CAXDID020000337">
    <property type="protein sequence ID" value="CAL6078917.1"/>
    <property type="molecule type" value="Genomic_DNA"/>
</dbReference>
<feature type="transmembrane region" description="Helical" evidence="2">
    <location>
        <begin position="670"/>
        <end position="688"/>
    </location>
</feature>
<dbReference type="AlphaFoldDB" id="A0AA86RKV7"/>
<feature type="transmembrane region" description="Helical" evidence="2">
    <location>
        <begin position="367"/>
        <end position="394"/>
    </location>
</feature>
<feature type="transmembrane region" description="Helical" evidence="2">
    <location>
        <begin position="700"/>
        <end position="716"/>
    </location>
</feature>
<organism evidence="4">
    <name type="scientific">Hexamita inflata</name>
    <dbReference type="NCBI Taxonomy" id="28002"/>
    <lineage>
        <taxon>Eukaryota</taxon>
        <taxon>Metamonada</taxon>
        <taxon>Diplomonadida</taxon>
        <taxon>Hexamitidae</taxon>
        <taxon>Hexamitinae</taxon>
        <taxon>Hexamita</taxon>
    </lineage>
</organism>
<feature type="transmembrane region" description="Helical" evidence="2">
    <location>
        <begin position="851"/>
        <end position="867"/>
    </location>
</feature>
<feature type="transmembrane region" description="Helical" evidence="2">
    <location>
        <begin position="820"/>
        <end position="839"/>
    </location>
</feature>
<gene>
    <name evidence="5" type="ORF">HINF_LOCUS17442</name>
    <name evidence="3" type="ORF">HINF_LOCUS35274</name>
    <name evidence="6" type="ORF">HINF_LOCUS59134</name>
    <name evidence="4" type="ORF">HINF_LOCUS64106</name>
</gene>
<dbReference type="EMBL" id="CATOUU010001173">
    <property type="protein sequence ID" value="CAI9976461.1"/>
    <property type="molecule type" value="Genomic_DNA"/>
</dbReference>
<feature type="transmembrane region" description="Helical" evidence="2">
    <location>
        <begin position="538"/>
        <end position="560"/>
    </location>
</feature>
<proteinExistence type="predicted"/>
<feature type="region of interest" description="Disordered" evidence="1">
    <location>
        <begin position="1094"/>
        <end position="1157"/>
    </location>
</feature>
<keyword evidence="2" id="KW-1133">Transmembrane helix</keyword>
<sequence length="1157" mass="132074">MLLLAHILTEHKLDPGNVTINEQFPFVTPIFPTVAPTDFQCYTVYFKNNTEKVIYFKLGMPSYYVDGFVVAINRTDTPDEKCDFNYSYNQFPVLNWDHFAEPYIFMGHSVDFELYNSSTLYQCNMTKTDNATLSDTNFSVEFNYGPYGFKYDTALTRPFKYIQRDSCITYKFIDFNFSNDNTVITPGAYRFLNPIEKKGMPSNYSQLCMGDNSDECTNFTVPFTMNVTKNISVFQHRSIVHGRNNSYQNLEFTIDESDDPAELQVIKNKCIKFIAASARNLTFYKPDPTNSTNPLIETFTIAAQHMLTNSPSSKVASGYVCVDELRFYPLTLLTAKDKQTKSACSHEKTAPEYQPLYNFMKMTCADLVFLGAYTQLIVILFIILCIIFQVTWIWQKKDWFNKKRLIIKLVTISLATISLILNCVAYSTGVAATVIVPVALWVYQLFVEVIGATSYETESIGKNMFKYLFQCNSGAGLSLVANLLAMWLITLLLSIFSAVLSIADICQFLGFLKIDLSVIDQSIFMLPSNWLTNVSQDMLHLFPGAVYIMPAILMVILISLQTFGRSRYFRKQVDRMRVKRIAENKRKKQLKLAKEQGLKPDAIKLKEAKSEKLTLESYDDDDEEEEGGADWKGFGIKVAFTFMTYFYNFMQLTNGEMLMVIFYSEQDGPTGSQVFIMTILGAYLFVLCKFNVFIQLLSGFYFLLLQILVNFCIIFVRAAQSFTNIVIFIITAPVYYIIDDSGMSFLQFMILVPVTLITTVFEVLFSVLETANYVLYPLYLLMAEFMPNFDFLMFVFGVIQPQEKLAENGRQMMTEGAVDSVLRVLTACCAYMFLGIFTITQQDLEVFKDSLVYMLIFLLIPTMRYQYDFEQFMNKIVNIKLGQPGLKSNIYSNISQVFNSLVEMLVEFKYKNNCHKHLEDLNAEYDTEEDYFGNCLTNMLFNGYGFIPVIGPVVGVFTSFMNDPSLSEGGETTLQVSYFLNWLHFIAILVAVLVNVYIPNNTYLIFIGFYFFLAALDAFDSTSELIPEASRLGLLQLFPCIGKYFRNKKQTDDKISMKGKATFVNEQKSMKQTDKNANDSGLILTTQMQDSQASQIIQTGRKSAPRPSLKLNSLNSNNNSVLKGDSRPNSRPASKHLSRPLSSQLKGKKDDDDEEWM</sequence>
<feature type="transmembrane region" description="Helical" evidence="2">
    <location>
        <begin position="476"/>
        <end position="503"/>
    </location>
</feature>
<feature type="transmembrane region" description="Helical" evidence="2">
    <location>
        <begin position="941"/>
        <end position="961"/>
    </location>
</feature>
<dbReference type="EMBL" id="CAXDID020000043">
    <property type="protein sequence ID" value="CAL6001434.1"/>
    <property type="molecule type" value="Genomic_DNA"/>
</dbReference>
<evidence type="ECO:0000313" key="3">
    <source>
        <dbReference type="EMBL" id="CAI9947629.1"/>
    </source>
</evidence>
<evidence type="ECO:0000256" key="1">
    <source>
        <dbReference type="SAM" id="MobiDB-lite"/>
    </source>
</evidence>
<feature type="compositionally biased region" description="Low complexity" evidence="1">
    <location>
        <begin position="1108"/>
        <end position="1123"/>
    </location>
</feature>
<feature type="transmembrane region" description="Helical" evidence="2">
    <location>
        <begin position="745"/>
        <end position="768"/>
    </location>
</feature>
<feature type="transmembrane region" description="Helical" evidence="2">
    <location>
        <begin position="722"/>
        <end position="738"/>
    </location>
</feature>
<protein>
    <recommendedName>
        <fullName evidence="8">Transmembrane protein</fullName>
    </recommendedName>
</protein>
<feature type="transmembrane region" description="Helical" evidence="2">
    <location>
        <begin position="774"/>
        <end position="799"/>
    </location>
</feature>
<keyword evidence="2" id="KW-0812">Transmembrane</keyword>
<reference evidence="5 7" key="2">
    <citation type="submission" date="2024-07" db="EMBL/GenBank/DDBJ databases">
        <authorList>
            <person name="Akdeniz Z."/>
        </authorList>
    </citation>
    <scope>NUCLEOTIDE SEQUENCE [LARGE SCALE GENOMIC DNA]</scope>
</reference>
<evidence type="ECO:0000313" key="6">
    <source>
        <dbReference type="EMBL" id="CAL6078917.1"/>
    </source>
</evidence>
<reference evidence="4" key="1">
    <citation type="submission" date="2023-06" db="EMBL/GenBank/DDBJ databases">
        <authorList>
            <person name="Kurt Z."/>
        </authorList>
    </citation>
    <scope>NUCLEOTIDE SEQUENCE</scope>
</reference>
<dbReference type="EMBL" id="CATOUU010000778">
    <property type="protein sequence ID" value="CAI9947629.1"/>
    <property type="molecule type" value="Genomic_DNA"/>
</dbReference>
<feature type="transmembrane region" description="Helical" evidence="2">
    <location>
        <begin position="1003"/>
        <end position="1019"/>
    </location>
</feature>
<evidence type="ECO:0000313" key="5">
    <source>
        <dbReference type="EMBL" id="CAL6001434.1"/>
    </source>
</evidence>
<comment type="caution">
    <text evidence="4">The sequence shown here is derived from an EMBL/GenBank/DDBJ whole genome shotgun (WGS) entry which is preliminary data.</text>
</comment>
<evidence type="ECO:0008006" key="8">
    <source>
        <dbReference type="Google" id="ProtNLM"/>
    </source>
</evidence>
<dbReference type="Proteomes" id="UP001642409">
    <property type="component" value="Unassembled WGS sequence"/>
</dbReference>
<keyword evidence="2" id="KW-0472">Membrane</keyword>
<name>A0AA86RKV7_9EUKA</name>
<feature type="transmembrane region" description="Helical" evidence="2">
    <location>
        <begin position="981"/>
        <end position="998"/>
    </location>
</feature>
<feature type="transmembrane region" description="Helical" evidence="2">
    <location>
        <begin position="406"/>
        <end position="428"/>
    </location>
</feature>
<keyword evidence="7" id="KW-1185">Reference proteome</keyword>
<accession>A0AA86RKV7</accession>
<evidence type="ECO:0000313" key="4">
    <source>
        <dbReference type="EMBL" id="CAI9976461.1"/>
    </source>
</evidence>
<feature type="transmembrane region" description="Helical" evidence="2">
    <location>
        <begin position="434"/>
        <end position="455"/>
    </location>
</feature>
<evidence type="ECO:0000256" key="2">
    <source>
        <dbReference type="SAM" id="Phobius"/>
    </source>
</evidence>
<evidence type="ECO:0000313" key="7">
    <source>
        <dbReference type="Proteomes" id="UP001642409"/>
    </source>
</evidence>